<dbReference type="EnsemblMetazoa" id="XM_044459766.1">
    <property type="protein sequence ID" value="XP_044315701.1"/>
    <property type="gene ID" value="LOC108043700"/>
</dbReference>
<dbReference type="PANTHER" id="PTHR47412">
    <property type="entry name" value="FI01434P-RELATED"/>
    <property type="match status" value="1"/>
</dbReference>
<dbReference type="Pfam" id="PF13896">
    <property type="entry name" value="Glyco_transf_49"/>
    <property type="match status" value="1"/>
</dbReference>
<dbReference type="RefSeq" id="XP_044315702.1">
    <property type="nucleotide sequence ID" value="XM_044459767.1"/>
</dbReference>
<keyword evidence="2" id="KW-1185">Reference proteome</keyword>
<dbReference type="RefSeq" id="XP_044315700.1">
    <property type="nucleotide sequence ID" value="XM_044459765.1"/>
</dbReference>
<proteinExistence type="predicted"/>
<accession>A0ABM5JA52</accession>
<dbReference type="Proteomes" id="UP001652680">
    <property type="component" value="Unassembled WGS sequence"/>
</dbReference>
<dbReference type="EnsemblMetazoa" id="XM_044459765.1">
    <property type="protein sequence ID" value="XP_044315700.1"/>
    <property type="gene ID" value="LOC108043700"/>
</dbReference>
<evidence type="ECO:0000313" key="1">
    <source>
        <dbReference type="EnsemblMetazoa" id="XP_044315702.1"/>
    </source>
</evidence>
<dbReference type="RefSeq" id="XP_044315701.1">
    <property type="nucleotide sequence ID" value="XM_044459766.1"/>
</dbReference>
<dbReference type="RefSeq" id="XP_044315699.1">
    <property type="nucleotide sequence ID" value="XM_044459764.1"/>
</dbReference>
<sequence length="466" mass="53375">MASLGFCNRRYVRLCLVLILLSVALLLICGNLQQAQSLAQTPKPMDPKTYPAAPNAGSHEEYVELPKVPLREDSPRTKELQLLLKCRNRSLRFQRLQHGEYWLLRNLVIGRKSRNAGCAETMTYTTNGDYSFFDNLETVVSRWRAPVSFAIHTPGYDLSVTLDAIRYVRNCLPGSEIIKDWVTFHVYFSNQHMPVNVPYDEAGVLDQPSSCTLANGSQVPPPYTQIARNESYKVRANLTYPINVGRNIARQAANTHFIFACDIELYPSLGFVDQFLDMVAHNHSVLALDPKQPRRVYPLAVFEIEAGVQVPADKSELLALFRRQQAQVFHLHLCRTCHTIPSQREWLNLTSGAEDQMHVFSQTLRKNQFKAWEPFYVSDNTEPFFDERVTWEGQSNKRIQNYAMCLLGYEYHVLSPAFLVHSPGIKQSSEGDSSRREFAKEMNKFIKNKIEPEYRVLFGQNKACKT</sequence>
<dbReference type="PANTHER" id="PTHR47412:SF1">
    <property type="entry name" value="FI01434P-RELATED"/>
    <property type="match status" value="1"/>
</dbReference>
<reference evidence="2" key="1">
    <citation type="journal article" date="2021" name="Elife">
        <title>Highly contiguous assemblies of 101 drosophilid genomes.</title>
        <authorList>
            <person name="Kim B.Y."/>
            <person name="Wang J.R."/>
            <person name="Miller D.E."/>
            <person name="Barmina O."/>
            <person name="Delaney E."/>
            <person name="Thompson A."/>
            <person name="Comeault A.A."/>
            <person name="Peede D."/>
            <person name="D'Agostino E.R."/>
            <person name="Pelaez J."/>
            <person name="Aguilar J.M."/>
            <person name="Haji D."/>
            <person name="Matsunaga T."/>
            <person name="Armstrong E.E."/>
            <person name="Zych M."/>
            <person name="Ogawa Y."/>
            <person name="Stamenkovic-Radak M."/>
            <person name="Jelic M."/>
            <person name="Veselinovic M.S."/>
            <person name="Tanaskovic M."/>
            <person name="Eric P."/>
            <person name="Gao J.J."/>
            <person name="Katoh T.K."/>
            <person name="Toda M.J."/>
            <person name="Watabe H."/>
            <person name="Watada M."/>
            <person name="Davis J.S."/>
            <person name="Moyle L.C."/>
            <person name="Manoli G."/>
            <person name="Bertolini E."/>
            <person name="Kostal V."/>
            <person name="Hawley R.S."/>
            <person name="Takahashi A."/>
            <person name="Jones C.D."/>
            <person name="Price D.K."/>
            <person name="Whiteman N."/>
            <person name="Kopp A."/>
            <person name="Matute D.R."/>
            <person name="Petrov D.A."/>
        </authorList>
    </citation>
    <scope>NUCLEOTIDE SEQUENCE [LARGE SCALE GENOMIC DNA]</scope>
</reference>
<evidence type="ECO:0000313" key="2">
    <source>
        <dbReference type="Proteomes" id="UP001652680"/>
    </source>
</evidence>
<reference evidence="1" key="2">
    <citation type="submission" date="2025-05" db="UniProtKB">
        <authorList>
            <consortium name="EnsemblMetazoa"/>
        </authorList>
    </citation>
    <scope>IDENTIFICATION</scope>
</reference>
<dbReference type="EnsemblMetazoa" id="XM_044459767.1">
    <property type="protein sequence ID" value="XP_044315702.1"/>
    <property type="gene ID" value="LOC108043700"/>
</dbReference>
<evidence type="ECO:0008006" key="3">
    <source>
        <dbReference type="Google" id="ProtNLM"/>
    </source>
</evidence>
<organism evidence="1 2">
    <name type="scientific">Drosophila rhopaloa</name>
    <name type="common">Fruit fly</name>
    <dbReference type="NCBI Taxonomy" id="1041015"/>
    <lineage>
        <taxon>Eukaryota</taxon>
        <taxon>Metazoa</taxon>
        <taxon>Ecdysozoa</taxon>
        <taxon>Arthropoda</taxon>
        <taxon>Hexapoda</taxon>
        <taxon>Insecta</taxon>
        <taxon>Pterygota</taxon>
        <taxon>Neoptera</taxon>
        <taxon>Endopterygota</taxon>
        <taxon>Diptera</taxon>
        <taxon>Brachycera</taxon>
        <taxon>Muscomorpha</taxon>
        <taxon>Ephydroidea</taxon>
        <taxon>Drosophilidae</taxon>
        <taxon>Drosophila</taxon>
        <taxon>Sophophora</taxon>
    </lineage>
</organism>
<name>A0ABM5JA52_DRORH</name>
<dbReference type="EnsemblMetazoa" id="XM_044459764.1">
    <property type="protein sequence ID" value="XP_044315699.1"/>
    <property type="gene ID" value="LOC108043700"/>
</dbReference>
<dbReference type="GeneID" id="108043700"/>
<protein>
    <recommendedName>
        <fullName evidence="3">Beta-1,4-glucuronyltransferase 1</fullName>
    </recommendedName>
</protein>